<organism evidence="1 2">
    <name type="scientific">Streptomyces lanatus</name>
    <dbReference type="NCBI Taxonomy" id="66900"/>
    <lineage>
        <taxon>Bacteria</taxon>
        <taxon>Bacillati</taxon>
        <taxon>Actinomycetota</taxon>
        <taxon>Actinomycetes</taxon>
        <taxon>Kitasatosporales</taxon>
        <taxon>Streptomycetaceae</taxon>
        <taxon>Streptomyces</taxon>
    </lineage>
</organism>
<reference evidence="1 2" key="1">
    <citation type="submission" date="2024-06" db="EMBL/GenBank/DDBJ databases">
        <title>The Natural Products Discovery Center: Release of the First 8490 Sequenced Strains for Exploring Actinobacteria Biosynthetic Diversity.</title>
        <authorList>
            <person name="Kalkreuter E."/>
            <person name="Kautsar S.A."/>
            <person name="Yang D."/>
            <person name="Bader C.D."/>
            <person name="Teijaro C.N."/>
            <person name="Fluegel L."/>
            <person name="Davis C.M."/>
            <person name="Simpson J.R."/>
            <person name="Lauterbach L."/>
            <person name="Steele A.D."/>
            <person name="Gui C."/>
            <person name="Meng S."/>
            <person name="Li G."/>
            <person name="Viehrig K."/>
            <person name="Ye F."/>
            <person name="Su P."/>
            <person name="Kiefer A.F."/>
            <person name="Nichols A."/>
            <person name="Cepeda A.J."/>
            <person name="Yan W."/>
            <person name="Fan B."/>
            <person name="Jiang Y."/>
            <person name="Adhikari A."/>
            <person name="Zheng C.-J."/>
            <person name="Schuster L."/>
            <person name="Cowan T.M."/>
            <person name="Smanski M.J."/>
            <person name="Chevrette M.G."/>
            <person name="De Carvalho L.P.S."/>
            <person name="Shen B."/>
        </authorList>
    </citation>
    <scope>NUCLEOTIDE SEQUENCE [LARGE SCALE GENOMIC DNA]</scope>
    <source>
        <strain evidence="1 2">NPDC000155</strain>
    </source>
</reference>
<sequence>MPGAREATATPGRLSAAFTLCLTAVLSGCTERSGGGGSSELGLKAGMEASPGGTAATGLGELALASTDVAGFSVTAPDAEVTIRQGDVRPSDAACAPVAYALAGTAVGKPSGTQVRQAAGRRP</sequence>
<gene>
    <name evidence="1" type="ORF">ABT384_21960</name>
</gene>
<keyword evidence="2" id="KW-1185">Reference proteome</keyword>
<dbReference type="Proteomes" id="UP001486207">
    <property type="component" value="Unassembled WGS sequence"/>
</dbReference>
<evidence type="ECO:0000313" key="2">
    <source>
        <dbReference type="Proteomes" id="UP001486207"/>
    </source>
</evidence>
<evidence type="ECO:0000313" key="1">
    <source>
        <dbReference type="EMBL" id="MER7375302.1"/>
    </source>
</evidence>
<dbReference type="EMBL" id="JBEPFB010000010">
    <property type="protein sequence ID" value="MER7375302.1"/>
    <property type="molecule type" value="Genomic_DNA"/>
</dbReference>
<evidence type="ECO:0008006" key="3">
    <source>
        <dbReference type="Google" id="ProtNLM"/>
    </source>
</evidence>
<proteinExistence type="predicted"/>
<dbReference type="PROSITE" id="PS51257">
    <property type="entry name" value="PROKAR_LIPOPROTEIN"/>
    <property type="match status" value="1"/>
</dbReference>
<protein>
    <recommendedName>
        <fullName evidence="3">Lipoprotein</fullName>
    </recommendedName>
</protein>
<name>A0ABV1XUN4_9ACTN</name>
<comment type="caution">
    <text evidence="1">The sequence shown here is derived from an EMBL/GenBank/DDBJ whole genome shotgun (WGS) entry which is preliminary data.</text>
</comment>
<dbReference type="RefSeq" id="WP_190072575.1">
    <property type="nucleotide sequence ID" value="NZ_BNBM01000010.1"/>
</dbReference>
<accession>A0ABV1XUN4</accession>